<keyword evidence="2" id="KW-1185">Reference proteome</keyword>
<comment type="caution">
    <text evidence="1">The sequence shown here is derived from an EMBL/GenBank/DDBJ whole genome shotgun (WGS) entry which is preliminary data.</text>
</comment>
<organism evidence="1 2">
    <name type="scientific">Cotesia glomerata</name>
    <name type="common">Lepidopteran parasitic wasp</name>
    <name type="synonym">Apanteles glomeratus</name>
    <dbReference type="NCBI Taxonomy" id="32391"/>
    <lineage>
        <taxon>Eukaryota</taxon>
        <taxon>Metazoa</taxon>
        <taxon>Ecdysozoa</taxon>
        <taxon>Arthropoda</taxon>
        <taxon>Hexapoda</taxon>
        <taxon>Insecta</taxon>
        <taxon>Pterygota</taxon>
        <taxon>Neoptera</taxon>
        <taxon>Endopterygota</taxon>
        <taxon>Hymenoptera</taxon>
        <taxon>Apocrita</taxon>
        <taxon>Ichneumonoidea</taxon>
        <taxon>Braconidae</taxon>
        <taxon>Microgastrinae</taxon>
        <taxon>Cotesia</taxon>
    </lineage>
</organism>
<evidence type="ECO:0000313" key="2">
    <source>
        <dbReference type="Proteomes" id="UP000826195"/>
    </source>
</evidence>
<name>A0AAV7IZ00_COTGL</name>
<sequence length="68" mass="7193">MSDPHSSILAPVFSLPPSLGAGVFLCPPVGSQGIDGPSEVFPTPRVVVCLGAKRRLKMYGESRVVKQE</sequence>
<dbReference type="EMBL" id="JAHXZJ010000374">
    <property type="protein sequence ID" value="KAH0561114.1"/>
    <property type="molecule type" value="Genomic_DNA"/>
</dbReference>
<dbReference type="AlphaFoldDB" id="A0AAV7IZ00"/>
<proteinExistence type="predicted"/>
<accession>A0AAV7IZ00</accession>
<reference evidence="1 2" key="1">
    <citation type="journal article" date="2021" name="J. Hered.">
        <title>A chromosome-level genome assembly of the parasitoid wasp, Cotesia glomerata (Hymenoptera: Braconidae).</title>
        <authorList>
            <person name="Pinto B.J."/>
            <person name="Weis J.J."/>
            <person name="Gamble T."/>
            <person name="Ode P.J."/>
            <person name="Paul R."/>
            <person name="Zaspel J.M."/>
        </authorList>
    </citation>
    <scope>NUCLEOTIDE SEQUENCE [LARGE SCALE GENOMIC DNA]</scope>
    <source>
        <strain evidence="1">CgM1</strain>
    </source>
</reference>
<evidence type="ECO:0000313" key="1">
    <source>
        <dbReference type="EMBL" id="KAH0561114.1"/>
    </source>
</evidence>
<protein>
    <submittedName>
        <fullName evidence="1">Uncharacterized protein</fullName>
    </submittedName>
</protein>
<dbReference type="Proteomes" id="UP000826195">
    <property type="component" value="Unassembled WGS sequence"/>
</dbReference>
<gene>
    <name evidence="1" type="ORF">KQX54_013238</name>
</gene>